<evidence type="ECO:0000313" key="1">
    <source>
        <dbReference type="EMBL" id="MBX72547.1"/>
    </source>
</evidence>
<dbReference type="EMBL" id="GGEC01092063">
    <property type="protein sequence ID" value="MBX72547.1"/>
    <property type="molecule type" value="Transcribed_RNA"/>
</dbReference>
<name>A0A2P2R023_RHIMU</name>
<dbReference type="AlphaFoldDB" id="A0A2P2R023"/>
<protein>
    <submittedName>
        <fullName evidence="1">Uncharacterized protein</fullName>
    </submittedName>
</protein>
<organism evidence="1">
    <name type="scientific">Rhizophora mucronata</name>
    <name type="common">Asiatic mangrove</name>
    <dbReference type="NCBI Taxonomy" id="61149"/>
    <lineage>
        <taxon>Eukaryota</taxon>
        <taxon>Viridiplantae</taxon>
        <taxon>Streptophyta</taxon>
        <taxon>Embryophyta</taxon>
        <taxon>Tracheophyta</taxon>
        <taxon>Spermatophyta</taxon>
        <taxon>Magnoliopsida</taxon>
        <taxon>eudicotyledons</taxon>
        <taxon>Gunneridae</taxon>
        <taxon>Pentapetalae</taxon>
        <taxon>rosids</taxon>
        <taxon>fabids</taxon>
        <taxon>Malpighiales</taxon>
        <taxon>Rhizophoraceae</taxon>
        <taxon>Rhizophora</taxon>
    </lineage>
</organism>
<sequence length="26" mass="3306">MSFTHVMHVLHKKYYCFNVIKKFFKE</sequence>
<accession>A0A2P2R023</accession>
<reference evidence="1" key="1">
    <citation type="submission" date="2018-02" db="EMBL/GenBank/DDBJ databases">
        <title>Rhizophora mucronata_Transcriptome.</title>
        <authorList>
            <person name="Meera S.P."/>
            <person name="Sreeshan A."/>
            <person name="Augustine A."/>
        </authorList>
    </citation>
    <scope>NUCLEOTIDE SEQUENCE</scope>
    <source>
        <tissue evidence="1">Leaf</tissue>
    </source>
</reference>
<proteinExistence type="predicted"/>